<gene>
    <name evidence="2" type="ORF">JCM17207_24980</name>
</gene>
<dbReference type="PANTHER" id="PTHR43792:SF1">
    <property type="entry name" value="N-ACETYLTRANSFERASE DOMAIN-CONTAINING PROTEIN"/>
    <property type="match status" value="1"/>
</dbReference>
<reference evidence="2" key="1">
    <citation type="journal article" date="2022" name="Int. J. Syst. Evol. Microbiol.">
        <title>Genome-based, phenotypic and chemotaxonomic classification of Faecalibacterium strains: proposal of three novel species Faecalibacterium duncaniae sp. nov., Faecalibacterium hattorii sp. nov. and Faecalibacterium gallinarum sp. nov. .</title>
        <authorList>
            <person name="Sakamoto M."/>
            <person name="Sakurai N."/>
            <person name="Tanno H."/>
            <person name="Iino T."/>
            <person name="Ohkuma M."/>
            <person name="Endo A."/>
        </authorList>
    </citation>
    <scope>NUCLEOTIDE SEQUENCE</scope>
    <source>
        <strain evidence="2">JCM 17207</strain>
    </source>
</reference>
<feature type="domain" description="N-acetyltransferase" evidence="1">
    <location>
        <begin position="14"/>
        <end position="192"/>
    </location>
</feature>
<accession>A0AA37J1E0</accession>
<dbReference type="AlphaFoldDB" id="A0AA37J1E0"/>
<dbReference type="PROSITE" id="PS51186">
    <property type="entry name" value="GNAT"/>
    <property type="match status" value="1"/>
</dbReference>
<keyword evidence="3" id="KW-1185">Reference proteome</keyword>
<sequence length="201" mass="23188">MRHAGTETIETERLVLRRLLPEDAPDMFKNWASDPAVTRWLRWEPHKDVFETYALLTAWAELYKNPDYYQWAIQKKASGEVIGAISLVDDLLGEAYRDKWTGVDLSDGIWEPGYCLGRAFWGKGYMTEALRAVVDYWFTRTDGSWLTCCHAKGNPASGAVMKKAGFVYDHEAQYHKFDGTPVDCLVYRLTRADYEAFCHKR</sequence>
<dbReference type="InterPro" id="IPR016181">
    <property type="entry name" value="Acyl_CoA_acyltransferase"/>
</dbReference>
<name>A0AA37J1E0_9FIRM</name>
<dbReference type="SUPFAM" id="SSF55729">
    <property type="entry name" value="Acyl-CoA N-acyltransferases (Nat)"/>
    <property type="match status" value="1"/>
</dbReference>
<dbReference type="Pfam" id="PF13302">
    <property type="entry name" value="Acetyltransf_3"/>
    <property type="match status" value="1"/>
</dbReference>
<organism evidence="2 3">
    <name type="scientific">Faecalibacterium gallinarum</name>
    <dbReference type="NCBI Taxonomy" id="2903556"/>
    <lineage>
        <taxon>Bacteria</taxon>
        <taxon>Bacillati</taxon>
        <taxon>Bacillota</taxon>
        <taxon>Clostridia</taxon>
        <taxon>Eubacteriales</taxon>
        <taxon>Oscillospiraceae</taxon>
        <taxon>Faecalibacterium</taxon>
    </lineage>
</organism>
<dbReference type="RefSeq" id="WP_238318079.1">
    <property type="nucleotide sequence ID" value="NZ_BQKV01000110.1"/>
</dbReference>
<dbReference type="EMBL" id="BQKV01000110">
    <property type="protein sequence ID" value="GJN65873.1"/>
    <property type="molecule type" value="Genomic_DNA"/>
</dbReference>
<protein>
    <submittedName>
        <fullName evidence="2">N-acetyltransferase</fullName>
    </submittedName>
</protein>
<comment type="caution">
    <text evidence="2">The sequence shown here is derived from an EMBL/GenBank/DDBJ whole genome shotgun (WGS) entry which is preliminary data.</text>
</comment>
<dbReference type="GO" id="GO:0016747">
    <property type="term" value="F:acyltransferase activity, transferring groups other than amino-acyl groups"/>
    <property type="evidence" value="ECO:0007669"/>
    <property type="project" value="InterPro"/>
</dbReference>
<dbReference type="InterPro" id="IPR051531">
    <property type="entry name" value="N-acetyltransferase"/>
</dbReference>
<dbReference type="Proteomes" id="UP001055185">
    <property type="component" value="Unassembled WGS sequence"/>
</dbReference>
<evidence type="ECO:0000313" key="3">
    <source>
        <dbReference type="Proteomes" id="UP001055185"/>
    </source>
</evidence>
<dbReference type="InterPro" id="IPR000182">
    <property type="entry name" value="GNAT_dom"/>
</dbReference>
<proteinExistence type="predicted"/>
<evidence type="ECO:0000259" key="1">
    <source>
        <dbReference type="PROSITE" id="PS51186"/>
    </source>
</evidence>
<evidence type="ECO:0000313" key="2">
    <source>
        <dbReference type="EMBL" id="GJN65873.1"/>
    </source>
</evidence>
<dbReference type="Gene3D" id="3.40.630.30">
    <property type="match status" value="1"/>
</dbReference>
<dbReference type="PANTHER" id="PTHR43792">
    <property type="entry name" value="GNAT FAMILY, PUTATIVE (AFU_ORTHOLOGUE AFUA_3G00765)-RELATED-RELATED"/>
    <property type="match status" value="1"/>
</dbReference>